<reference evidence="2" key="1">
    <citation type="submission" date="2019-11" db="EMBL/GenBank/DDBJ databases">
        <title>Leishmania tarentolae CDS.</title>
        <authorList>
            <person name="Goto Y."/>
            <person name="Yamagishi J."/>
        </authorList>
    </citation>
    <scope>NUCLEOTIDE SEQUENCE [LARGE SCALE GENOMIC DNA]</scope>
    <source>
        <strain evidence="2">Parrot Tar II</strain>
    </source>
</reference>
<keyword evidence="3" id="KW-1185">Reference proteome</keyword>
<comment type="caution">
    <text evidence="2">The sequence shown here is derived from an EMBL/GenBank/DDBJ whole genome shotgun (WGS) entry which is preliminary data.</text>
</comment>
<proteinExistence type="predicted"/>
<feature type="region of interest" description="Disordered" evidence="1">
    <location>
        <begin position="858"/>
        <end position="946"/>
    </location>
</feature>
<evidence type="ECO:0000256" key="1">
    <source>
        <dbReference type="SAM" id="MobiDB-lite"/>
    </source>
</evidence>
<sequence>MGIPDFVKFVARSSPNALCRLPRGGSSHEPLVFDFIFIDATNAAQTLGLDTLRAFLNPNHLVARSAIIFALDSQRDRSGTARAHRHALVGIGDLDVQVQKLCRQLTDAYRAHQACDEGLRAAPRANPYVLTSGRGVAGEADYKLLDLQRSIVTCAIANGATVLPTFLFISEDSDVLCGVLCGPAPQQVSIATKLQDVLFEPSILRLDRVLAFVATCTDAFYTENEEAAAADAAGKVKVMAERKTASSNMANSCASASVKKHAEEQYKDEEVELSVKDTAAATSAATSARDDSVVRRRKQDGPMVATGVRIELTDSSDNDEPEDLEANECKLPIKTAGATAEAPVAERAEVPIADGKCIGRVSAPPTGRELLVSTITHTSCVDMVFLFMIVMGNGVNVPSLVRGATKVDSGSCWQAYCKHKYKNVSAADAEAGRALLIPSLKTHSTNRGSLVLNCHFLHAILDAVHYADAEPRPPVEEEKNSAITYLSHAVYATLRYIVGCNLDKTPALKQTFLDTRPLSETPIMLPSLSAVMWVLDQEATRTFSFPLHGLAKKELLVAASSGASAVKDAADASSGLVGNHPTFARDAQSTSTDLDVGDHLVAPAASNAWAVRGARASNVPLGTLMKNLTNGVGGETSVARSYNYTVKATRSAQLPSITELLKKSLQIVSPATLAKANLLFYILTVWKYTLGLGVRRMATLTKSAALMTKAEVGGSELTSALQSVSAGAPEASTTSPGTPPASGHYVYSFELRRMAPVLQAADSEKSSSITTVSGSSTAGARVDSTASTSSEKSAAQEALFAALGISYDYSKTPGAPENVVHLPPYATDAEDVGELQPVRKMARKDRALSLVPEKAFSGKKSSADVDGKDGASFETTDGNTHGMPPTKGAEKMNNGASKAKKRLGKRERLRQQKTTTKAAAVAAHGGSLRHALRSGKVNACPKSASS</sequence>
<dbReference type="Proteomes" id="UP000419144">
    <property type="component" value="Unassembled WGS sequence"/>
</dbReference>
<dbReference type="EMBL" id="BLBS01000057">
    <property type="protein sequence ID" value="GET93216.1"/>
    <property type="molecule type" value="Genomic_DNA"/>
</dbReference>
<feature type="compositionally biased region" description="Basic residues" evidence="1">
    <location>
        <begin position="898"/>
        <end position="908"/>
    </location>
</feature>
<name>A0A640KUE0_LEITA</name>
<dbReference type="OrthoDB" id="272582at2759"/>
<evidence type="ECO:0000313" key="2">
    <source>
        <dbReference type="EMBL" id="GET93216.1"/>
    </source>
</evidence>
<evidence type="ECO:0000313" key="3">
    <source>
        <dbReference type="Proteomes" id="UP000419144"/>
    </source>
</evidence>
<feature type="region of interest" description="Disordered" evidence="1">
    <location>
        <begin position="766"/>
        <end position="792"/>
    </location>
</feature>
<feature type="compositionally biased region" description="Basic and acidic residues" evidence="1">
    <location>
        <begin position="861"/>
        <end position="871"/>
    </location>
</feature>
<gene>
    <name evidence="2" type="ORF">LtaPh_3614900</name>
</gene>
<protein>
    <submittedName>
        <fullName evidence="2">Uncharacterized protein</fullName>
    </submittedName>
</protein>
<dbReference type="VEuPathDB" id="TriTrypDB:LtaPh_3614900"/>
<feature type="compositionally biased region" description="Low complexity" evidence="1">
    <location>
        <begin position="913"/>
        <end position="923"/>
    </location>
</feature>
<feature type="region of interest" description="Disordered" evidence="1">
    <location>
        <begin position="280"/>
        <end position="300"/>
    </location>
</feature>
<accession>A0A640KUE0</accession>
<dbReference type="AlphaFoldDB" id="A0A640KUE0"/>
<feature type="compositionally biased region" description="Low complexity" evidence="1">
    <location>
        <begin position="766"/>
        <end position="777"/>
    </location>
</feature>
<organism evidence="2 3">
    <name type="scientific">Leishmania tarentolae</name>
    <name type="common">Sauroleishmania tarentolae</name>
    <dbReference type="NCBI Taxonomy" id="5689"/>
    <lineage>
        <taxon>Eukaryota</taxon>
        <taxon>Discoba</taxon>
        <taxon>Euglenozoa</taxon>
        <taxon>Kinetoplastea</taxon>
        <taxon>Metakinetoplastina</taxon>
        <taxon>Trypanosomatida</taxon>
        <taxon>Trypanosomatidae</taxon>
        <taxon>Leishmaniinae</taxon>
        <taxon>Leishmania</taxon>
        <taxon>lizard Leishmania</taxon>
    </lineage>
</organism>